<dbReference type="GO" id="GO:0008270">
    <property type="term" value="F:zinc ion binding"/>
    <property type="evidence" value="ECO:0007669"/>
    <property type="project" value="UniProtKB-KW"/>
</dbReference>
<comment type="caution">
    <text evidence="3">The sequence shown here is derived from an EMBL/GenBank/DDBJ whole genome shotgun (WGS) entry which is preliminary data.</text>
</comment>
<keyword evidence="1" id="KW-0863">Zinc-finger</keyword>
<reference evidence="3 4" key="1">
    <citation type="journal article" date="2019" name="Sci. Rep.">
        <title>Orb-weaving spider Araneus ventricosus genome elucidates the spidroin gene catalogue.</title>
        <authorList>
            <person name="Kono N."/>
            <person name="Nakamura H."/>
            <person name="Ohtoshi R."/>
            <person name="Moran D.A.P."/>
            <person name="Shinohara A."/>
            <person name="Yoshida Y."/>
            <person name="Fujiwara M."/>
            <person name="Mori M."/>
            <person name="Tomita M."/>
            <person name="Arakawa K."/>
        </authorList>
    </citation>
    <scope>NUCLEOTIDE SEQUENCE [LARGE SCALE GENOMIC DNA]</scope>
</reference>
<feature type="domain" description="C2H2-type" evidence="2">
    <location>
        <begin position="45"/>
        <end position="70"/>
    </location>
</feature>
<keyword evidence="1" id="KW-0479">Metal-binding</keyword>
<accession>A0A4Y2RH50</accession>
<sequence>KMDELERNFEEIEIPLIDELIALSDFADAILEDDDFSPQPKEQNFSCKLCNKSYSHRSSLWNHCKIPQDH</sequence>
<organism evidence="3 4">
    <name type="scientific">Araneus ventricosus</name>
    <name type="common">Orbweaver spider</name>
    <name type="synonym">Epeira ventricosa</name>
    <dbReference type="NCBI Taxonomy" id="182803"/>
    <lineage>
        <taxon>Eukaryota</taxon>
        <taxon>Metazoa</taxon>
        <taxon>Ecdysozoa</taxon>
        <taxon>Arthropoda</taxon>
        <taxon>Chelicerata</taxon>
        <taxon>Arachnida</taxon>
        <taxon>Araneae</taxon>
        <taxon>Araneomorphae</taxon>
        <taxon>Entelegynae</taxon>
        <taxon>Araneoidea</taxon>
        <taxon>Araneidae</taxon>
        <taxon>Araneus</taxon>
    </lineage>
</organism>
<dbReference type="EMBL" id="BGPR01017106">
    <property type="protein sequence ID" value="GBN75122.1"/>
    <property type="molecule type" value="Genomic_DNA"/>
</dbReference>
<dbReference type="Gene3D" id="3.30.160.60">
    <property type="entry name" value="Classic Zinc Finger"/>
    <property type="match status" value="1"/>
</dbReference>
<evidence type="ECO:0000256" key="1">
    <source>
        <dbReference type="PROSITE-ProRule" id="PRU00042"/>
    </source>
</evidence>
<dbReference type="AlphaFoldDB" id="A0A4Y2RH50"/>
<dbReference type="SUPFAM" id="SSF57667">
    <property type="entry name" value="beta-beta-alpha zinc fingers"/>
    <property type="match status" value="1"/>
</dbReference>
<evidence type="ECO:0000313" key="3">
    <source>
        <dbReference type="EMBL" id="GBN75122.1"/>
    </source>
</evidence>
<proteinExistence type="predicted"/>
<evidence type="ECO:0000313" key="4">
    <source>
        <dbReference type="Proteomes" id="UP000499080"/>
    </source>
</evidence>
<feature type="non-terminal residue" evidence="3">
    <location>
        <position position="1"/>
    </location>
</feature>
<dbReference type="Proteomes" id="UP000499080">
    <property type="component" value="Unassembled WGS sequence"/>
</dbReference>
<evidence type="ECO:0000259" key="2">
    <source>
        <dbReference type="PROSITE" id="PS50157"/>
    </source>
</evidence>
<dbReference type="InterPro" id="IPR013087">
    <property type="entry name" value="Znf_C2H2_type"/>
</dbReference>
<dbReference type="InterPro" id="IPR036236">
    <property type="entry name" value="Znf_C2H2_sf"/>
</dbReference>
<name>A0A4Y2RH50_ARAVE</name>
<protein>
    <recommendedName>
        <fullName evidence="2">C2H2-type domain-containing protein</fullName>
    </recommendedName>
</protein>
<keyword evidence="1" id="KW-0862">Zinc</keyword>
<gene>
    <name evidence="3" type="ORF">AVEN_103336-2_1</name>
</gene>
<dbReference type="PROSITE" id="PS50157">
    <property type="entry name" value="ZINC_FINGER_C2H2_2"/>
    <property type="match status" value="1"/>
</dbReference>
<keyword evidence="4" id="KW-1185">Reference proteome</keyword>